<dbReference type="EMBL" id="RCHS01001842">
    <property type="protein sequence ID" value="RMX51061.1"/>
    <property type="molecule type" value="Genomic_DNA"/>
</dbReference>
<feature type="compositionally biased region" description="Basic and acidic residues" evidence="1">
    <location>
        <begin position="95"/>
        <end position="104"/>
    </location>
</feature>
<reference evidence="3 4" key="1">
    <citation type="journal article" date="2018" name="Sci. Rep.">
        <title>Comparative analysis of the Pocillopora damicornis genome highlights role of immune system in coral evolution.</title>
        <authorList>
            <person name="Cunning R."/>
            <person name="Bay R.A."/>
            <person name="Gillette P."/>
            <person name="Baker A.C."/>
            <person name="Traylor-Knowles N."/>
        </authorList>
    </citation>
    <scope>NUCLEOTIDE SEQUENCE [LARGE SCALE GENOMIC DNA]</scope>
    <source>
        <strain evidence="3">RSMAS</strain>
        <tissue evidence="3">Whole animal</tissue>
    </source>
</reference>
<gene>
    <name evidence="3" type="ORF">pdam_00018892</name>
</gene>
<feature type="compositionally biased region" description="Low complexity" evidence="1">
    <location>
        <begin position="128"/>
        <end position="140"/>
    </location>
</feature>
<evidence type="ECO:0000256" key="1">
    <source>
        <dbReference type="SAM" id="MobiDB-lite"/>
    </source>
</evidence>
<organism evidence="3 4">
    <name type="scientific">Pocillopora damicornis</name>
    <name type="common">Cauliflower coral</name>
    <name type="synonym">Millepora damicornis</name>
    <dbReference type="NCBI Taxonomy" id="46731"/>
    <lineage>
        <taxon>Eukaryota</taxon>
        <taxon>Metazoa</taxon>
        <taxon>Cnidaria</taxon>
        <taxon>Anthozoa</taxon>
        <taxon>Hexacorallia</taxon>
        <taxon>Scleractinia</taxon>
        <taxon>Astrocoeniina</taxon>
        <taxon>Pocilloporidae</taxon>
        <taxon>Pocillopora</taxon>
    </lineage>
</organism>
<evidence type="ECO:0000313" key="3">
    <source>
        <dbReference type="EMBL" id="RMX51061.1"/>
    </source>
</evidence>
<accession>A0A3M6UBP9</accession>
<dbReference type="Proteomes" id="UP000275408">
    <property type="component" value="Unassembled WGS sequence"/>
</dbReference>
<proteinExistence type="predicted"/>
<evidence type="ECO:0000313" key="4">
    <source>
        <dbReference type="Proteomes" id="UP000275408"/>
    </source>
</evidence>
<protein>
    <recommendedName>
        <fullName evidence="2">C2H2-type domain-containing protein</fullName>
    </recommendedName>
</protein>
<feature type="compositionally biased region" description="Polar residues" evidence="1">
    <location>
        <begin position="116"/>
        <end position="127"/>
    </location>
</feature>
<feature type="compositionally biased region" description="Polar residues" evidence="1">
    <location>
        <begin position="154"/>
        <end position="175"/>
    </location>
</feature>
<dbReference type="AlphaFoldDB" id="A0A3M6UBP9"/>
<keyword evidence="4" id="KW-1185">Reference proteome</keyword>
<sequence>MDFGKFLVIHAGRAHKAPSNLSLLDAAHTDARDSVLLAVELLNAVEQETSKGGTGPSYDERKTKLHHRELGRTARLGQEIVRIALEIGLLVDPNLRHRPSENKTTRKRKQHKRTEVQSTRVQALPGTSSSSLQQQDSNNSGFSLEPTQLPDRATAQQTTLASIQSTDVHPHSNSMTLNQRRCLPTTSHHMEQPAAIIMGRSYHGVSPREILHHHSPVIAGGCLVQQHDPLSTGQNYPQPTYASGAESWHSRYSPHRYELVTLPGNVKTCYGCGAEFTERYRSPSHNIVVKHIDRRLVR</sequence>
<name>A0A3M6UBP9_POCDA</name>
<feature type="region of interest" description="Disordered" evidence="1">
    <location>
        <begin position="95"/>
        <end position="175"/>
    </location>
</feature>
<dbReference type="InterPro" id="IPR013087">
    <property type="entry name" value="Znf_C2H2_type"/>
</dbReference>
<evidence type="ECO:0000259" key="2">
    <source>
        <dbReference type="PROSITE" id="PS00028"/>
    </source>
</evidence>
<feature type="domain" description="C2H2-type" evidence="2">
    <location>
        <begin position="269"/>
        <end position="291"/>
    </location>
</feature>
<comment type="caution">
    <text evidence="3">The sequence shown here is derived from an EMBL/GenBank/DDBJ whole genome shotgun (WGS) entry which is preliminary data.</text>
</comment>
<dbReference type="PROSITE" id="PS00028">
    <property type="entry name" value="ZINC_FINGER_C2H2_1"/>
    <property type="match status" value="1"/>
</dbReference>